<comment type="caution">
    <text evidence="1">The sequence shown here is derived from an EMBL/GenBank/DDBJ whole genome shotgun (WGS) entry which is preliminary data.</text>
</comment>
<sequence>HEFRKNVSLKVINTEEATIDLEKLHEWEDSLEKFINFVRTFIA</sequence>
<protein>
    <submittedName>
        <fullName evidence="1">Uncharacterized protein</fullName>
    </submittedName>
</protein>
<accession>X1NWR1</accession>
<proteinExistence type="predicted"/>
<reference evidence="1" key="1">
    <citation type="journal article" date="2014" name="Front. Microbiol.">
        <title>High frequency of phylogenetically diverse reductive dehalogenase-homologous genes in deep subseafloor sedimentary metagenomes.</title>
        <authorList>
            <person name="Kawai M."/>
            <person name="Futagami T."/>
            <person name="Toyoda A."/>
            <person name="Takaki Y."/>
            <person name="Nishi S."/>
            <person name="Hori S."/>
            <person name="Arai W."/>
            <person name="Tsubouchi T."/>
            <person name="Morono Y."/>
            <person name="Uchiyama I."/>
            <person name="Ito T."/>
            <person name="Fujiyama A."/>
            <person name="Inagaki F."/>
            <person name="Takami H."/>
        </authorList>
    </citation>
    <scope>NUCLEOTIDE SEQUENCE</scope>
    <source>
        <strain evidence="1">Expedition CK06-06</strain>
    </source>
</reference>
<name>X1NWR1_9ZZZZ</name>
<gene>
    <name evidence="1" type="ORF">S06H3_28803</name>
</gene>
<dbReference type="AlphaFoldDB" id="X1NWR1"/>
<feature type="non-terminal residue" evidence="1">
    <location>
        <position position="1"/>
    </location>
</feature>
<organism evidence="1">
    <name type="scientific">marine sediment metagenome</name>
    <dbReference type="NCBI Taxonomy" id="412755"/>
    <lineage>
        <taxon>unclassified sequences</taxon>
        <taxon>metagenomes</taxon>
        <taxon>ecological metagenomes</taxon>
    </lineage>
</organism>
<evidence type="ECO:0000313" key="1">
    <source>
        <dbReference type="EMBL" id="GAI31235.1"/>
    </source>
</evidence>
<dbReference type="EMBL" id="BARV01016837">
    <property type="protein sequence ID" value="GAI31235.1"/>
    <property type="molecule type" value="Genomic_DNA"/>
</dbReference>